<feature type="binding site" evidence="1">
    <location>
        <position position="91"/>
    </location>
    <ligand>
        <name>Fe cation</name>
        <dbReference type="ChEBI" id="CHEBI:24875"/>
    </ligand>
</feature>
<sequence length="110" mass="12023">RFYIKPRETDGEGWGATEAIRGALAHWVKIKGGKIENYQMMAPTTINVSPRDLGGNLGPIEQSLIGAPIADPTDPVEVGHCARSFDARLVCTVHVHDSKTDKELARFQVP</sequence>
<evidence type="ECO:0000256" key="1">
    <source>
        <dbReference type="PIRSR" id="PIRSR601501-1"/>
    </source>
</evidence>
<name>A0A0P9F990_9CHLR</name>
<keyword evidence="1" id="KW-0460">Magnesium</keyword>
<dbReference type="PANTHER" id="PTHR42958">
    <property type="entry name" value="HYDROGENASE-2 LARGE CHAIN"/>
    <property type="match status" value="1"/>
</dbReference>
<organism evidence="2 3">
    <name type="scientific">Kouleothrix aurantiaca</name>
    <dbReference type="NCBI Taxonomy" id="186479"/>
    <lineage>
        <taxon>Bacteria</taxon>
        <taxon>Bacillati</taxon>
        <taxon>Chloroflexota</taxon>
        <taxon>Chloroflexia</taxon>
        <taxon>Chloroflexales</taxon>
        <taxon>Roseiflexineae</taxon>
        <taxon>Roseiflexaceae</taxon>
        <taxon>Kouleothrix</taxon>
    </lineage>
</organism>
<dbReference type="GO" id="GO:0016151">
    <property type="term" value="F:nickel cation binding"/>
    <property type="evidence" value="ECO:0007669"/>
    <property type="project" value="InterPro"/>
</dbReference>
<comment type="cofactor">
    <cofactor evidence="1">
        <name>Fe cation</name>
        <dbReference type="ChEBI" id="CHEBI:24875"/>
    </cofactor>
</comment>
<comment type="caution">
    <text evidence="2">The sequence shown here is derived from an EMBL/GenBank/DDBJ whole genome shotgun (WGS) entry which is preliminary data.</text>
</comment>
<feature type="binding site" evidence="1">
    <location>
        <position position="40"/>
    </location>
    <ligand>
        <name>Mg(2+)</name>
        <dbReference type="ChEBI" id="CHEBI:18420"/>
    </ligand>
</feature>
<dbReference type="InterPro" id="IPR001501">
    <property type="entry name" value="Ni-dep_hyd_lsu"/>
</dbReference>
<feature type="non-terminal residue" evidence="2">
    <location>
        <position position="1"/>
    </location>
</feature>
<dbReference type="Proteomes" id="UP000050509">
    <property type="component" value="Unassembled WGS sequence"/>
</dbReference>
<feature type="binding site" evidence="1">
    <location>
        <position position="94"/>
    </location>
    <ligand>
        <name>Mg(2+)</name>
        <dbReference type="ChEBI" id="CHEBI:18420"/>
    </ligand>
</feature>
<dbReference type="Pfam" id="PF00374">
    <property type="entry name" value="NiFeSe_Hases"/>
    <property type="match status" value="1"/>
</dbReference>
<gene>
    <name evidence="2" type="ORF">SE17_34880</name>
</gene>
<dbReference type="PATRIC" id="fig|186479.3.peg.4351"/>
<evidence type="ECO:0000313" key="2">
    <source>
        <dbReference type="EMBL" id="KPV49032.1"/>
    </source>
</evidence>
<protein>
    <submittedName>
        <fullName evidence="2">Cytochrome-c3 hydrogenase</fullName>
    </submittedName>
</protein>
<accession>A0A0P9F990</accession>
<keyword evidence="1" id="KW-0408">Iron</keyword>
<dbReference type="Gene3D" id="1.10.645.10">
    <property type="entry name" value="Cytochrome-c3 Hydrogenase, chain B"/>
    <property type="match status" value="1"/>
</dbReference>
<reference evidence="2 3" key="1">
    <citation type="submission" date="2015-09" db="EMBL/GenBank/DDBJ databases">
        <title>Draft genome sequence of Kouleothrix aurantiaca JCM 19913.</title>
        <authorList>
            <person name="Hemp J."/>
        </authorList>
    </citation>
    <scope>NUCLEOTIDE SEQUENCE [LARGE SCALE GENOMIC DNA]</scope>
    <source>
        <strain evidence="2 3">COM-B</strain>
    </source>
</reference>
<dbReference type="EMBL" id="LJCR01002241">
    <property type="protein sequence ID" value="KPV49032.1"/>
    <property type="molecule type" value="Genomic_DNA"/>
</dbReference>
<dbReference type="InterPro" id="IPR029014">
    <property type="entry name" value="NiFe-Hase_large"/>
</dbReference>
<evidence type="ECO:0000313" key="3">
    <source>
        <dbReference type="Proteomes" id="UP000050509"/>
    </source>
</evidence>
<keyword evidence="1" id="KW-0479">Metal-binding</keyword>
<dbReference type="SUPFAM" id="SSF56762">
    <property type="entry name" value="HydB/Nqo4-like"/>
    <property type="match status" value="1"/>
</dbReference>
<dbReference type="AlphaFoldDB" id="A0A0P9F990"/>
<keyword evidence="3" id="KW-1185">Reference proteome</keyword>
<dbReference type="PANTHER" id="PTHR42958:SF4">
    <property type="entry name" value="HYDROGENASE EXPRESSION_FORMATION PROTEIN HUPK"/>
    <property type="match status" value="1"/>
</dbReference>
<proteinExistence type="predicted"/>
<dbReference type="InterPro" id="IPR050867">
    <property type="entry name" value="NiFe/NiFeSe_hydrgnase_LSU"/>
</dbReference>